<dbReference type="EMBL" id="JH658372">
    <property type="protein sequence ID" value="EXK91710.1"/>
    <property type="molecule type" value="Genomic_DNA"/>
</dbReference>
<name>X0CBE6_FUSOX</name>
<evidence type="ECO:0000256" key="1">
    <source>
        <dbReference type="SAM" id="MobiDB-lite"/>
    </source>
</evidence>
<dbReference type="AlphaFoldDB" id="X0CBE6"/>
<sequence length="86" mass="9153">MAWPSLDPDAMDAVGETRLFATGDVIDQAEPSHQRQENSAKPANTARKSLGGPARLGTYEDDNSGEQGLSQAEAKIAASVMTRTYT</sequence>
<reference evidence="2 3" key="1">
    <citation type="submission" date="2011-11" db="EMBL/GenBank/DDBJ databases">
        <title>The Genome Sequence of Fusarium oxysporum PHW815.</title>
        <authorList>
            <consortium name="The Broad Institute Genome Sequencing Platform"/>
            <person name="Ma L.-J."/>
            <person name="Gale L.R."/>
            <person name="Schwartz D.C."/>
            <person name="Zhou S."/>
            <person name="Corby-Kistler H."/>
            <person name="Young S.K."/>
            <person name="Zeng Q."/>
            <person name="Gargeya S."/>
            <person name="Fitzgerald M."/>
            <person name="Haas B."/>
            <person name="Abouelleil A."/>
            <person name="Alvarado L."/>
            <person name="Arachchi H.M."/>
            <person name="Berlin A."/>
            <person name="Brown A."/>
            <person name="Chapman S.B."/>
            <person name="Chen Z."/>
            <person name="Dunbar C."/>
            <person name="Freedman E."/>
            <person name="Gearin G."/>
            <person name="Goldberg J."/>
            <person name="Griggs A."/>
            <person name="Gujja S."/>
            <person name="Heiman D."/>
            <person name="Howarth C."/>
            <person name="Larson L."/>
            <person name="Lui A."/>
            <person name="MacDonald P.J.P."/>
            <person name="Montmayeur A."/>
            <person name="Murphy C."/>
            <person name="Neiman D."/>
            <person name="Pearson M."/>
            <person name="Priest M."/>
            <person name="Roberts A."/>
            <person name="Saif S."/>
            <person name="Shea T."/>
            <person name="Shenoy N."/>
            <person name="Sisk P."/>
            <person name="Stolte C."/>
            <person name="Sykes S."/>
            <person name="Wortman J."/>
            <person name="Nusbaum C."/>
            <person name="Birren B."/>
        </authorList>
    </citation>
    <scope>NUCLEOTIDE SEQUENCE [LARGE SCALE GENOMIC DNA]</scope>
    <source>
        <strain evidence="2 3">54005</strain>
    </source>
</reference>
<keyword evidence="3" id="KW-1185">Reference proteome</keyword>
<evidence type="ECO:0000313" key="3">
    <source>
        <dbReference type="Proteomes" id="UP000030663"/>
    </source>
</evidence>
<gene>
    <name evidence="2" type="ORF">FOQG_06389</name>
</gene>
<evidence type="ECO:0000313" key="2">
    <source>
        <dbReference type="EMBL" id="EXK91710.1"/>
    </source>
</evidence>
<protein>
    <submittedName>
        <fullName evidence="2">Uncharacterized protein</fullName>
    </submittedName>
</protein>
<proteinExistence type="predicted"/>
<feature type="region of interest" description="Disordered" evidence="1">
    <location>
        <begin position="26"/>
        <end position="71"/>
    </location>
</feature>
<accession>X0CBE6</accession>
<dbReference type="HOGENOM" id="CLU_2740068_0_0_1"/>
<dbReference type="Proteomes" id="UP000030663">
    <property type="component" value="Unassembled WGS sequence"/>
</dbReference>
<organism evidence="2 3">
    <name type="scientific">Fusarium oxysporum f. sp. raphani 54005</name>
    <dbReference type="NCBI Taxonomy" id="1089458"/>
    <lineage>
        <taxon>Eukaryota</taxon>
        <taxon>Fungi</taxon>
        <taxon>Dikarya</taxon>
        <taxon>Ascomycota</taxon>
        <taxon>Pezizomycotina</taxon>
        <taxon>Sordariomycetes</taxon>
        <taxon>Hypocreomycetidae</taxon>
        <taxon>Hypocreales</taxon>
        <taxon>Nectriaceae</taxon>
        <taxon>Fusarium</taxon>
        <taxon>Fusarium oxysporum species complex</taxon>
    </lineage>
</organism>